<dbReference type="AlphaFoldDB" id="A0AAU9IXJ6"/>
<feature type="region of interest" description="Disordered" evidence="1">
    <location>
        <begin position="182"/>
        <end position="202"/>
    </location>
</feature>
<dbReference type="Proteomes" id="UP001162131">
    <property type="component" value="Unassembled WGS sequence"/>
</dbReference>
<evidence type="ECO:0000313" key="3">
    <source>
        <dbReference type="Proteomes" id="UP001162131"/>
    </source>
</evidence>
<organism evidence="2 3">
    <name type="scientific">Blepharisma stoltei</name>
    <dbReference type="NCBI Taxonomy" id="1481888"/>
    <lineage>
        <taxon>Eukaryota</taxon>
        <taxon>Sar</taxon>
        <taxon>Alveolata</taxon>
        <taxon>Ciliophora</taxon>
        <taxon>Postciliodesmatophora</taxon>
        <taxon>Heterotrichea</taxon>
        <taxon>Heterotrichida</taxon>
        <taxon>Blepharismidae</taxon>
        <taxon>Blepharisma</taxon>
    </lineage>
</organism>
<sequence>MLWPNPQKIVKSKMIKFKQAEEIRKARALWKSDKISWDESQEKTVDGSLMNFIELEESYIAELAKREKVQMKESSLASSNNNLSIYSPPKKQVSDASIQYDSVPYYLNHKSTETEKISLLKKKKTIKKLPGGLVNQESEANEAEIMKEIKPNIIEKIPPPFILKRSDKDTVLIHMIGNKSWDKKKNEKSPGGRSVNSISPQKRTWNDVEKIHKRSESTIKELRDLSDSYLVKNNLNSSSDELRKEHIPYHHSFRDIALTKVQKKDSEKLHKMKEYYSQVRKTFLPQTSLKNKLEVEMRHHKIWPTKLIQGIQRVKLVDLAKVS</sequence>
<dbReference type="EMBL" id="CAJZBQ010000018">
    <property type="protein sequence ID" value="CAG9317789.1"/>
    <property type="molecule type" value="Genomic_DNA"/>
</dbReference>
<proteinExistence type="predicted"/>
<evidence type="ECO:0000256" key="1">
    <source>
        <dbReference type="SAM" id="MobiDB-lite"/>
    </source>
</evidence>
<comment type="caution">
    <text evidence="2">The sequence shown here is derived from an EMBL/GenBank/DDBJ whole genome shotgun (WGS) entry which is preliminary data.</text>
</comment>
<evidence type="ECO:0000313" key="2">
    <source>
        <dbReference type="EMBL" id="CAG9317789.1"/>
    </source>
</evidence>
<keyword evidence="3" id="KW-1185">Reference proteome</keyword>
<protein>
    <submittedName>
        <fullName evidence="2">Uncharacterized protein</fullName>
    </submittedName>
</protein>
<gene>
    <name evidence="2" type="ORF">BSTOLATCC_MIC19031</name>
</gene>
<reference evidence="2" key="1">
    <citation type="submission" date="2021-09" db="EMBL/GenBank/DDBJ databases">
        <authorList>
            <consortium name="AG Swart"/>
            <person name="Singh M."/>
            <person name="Singh A."/>
            <person name="Seah K."/>
            <person name="Emmerich C."/>
        </authorList>
    </citation>
    <scope>NUCLEOTIDE SEQUENCE</scope>
    <source>
        <strain evidence="2">ATCC30299</strain>
    </source>
</reference>
<accession>A0AAU9IXJ6</accession>
<name>A0AAU9IXJ6_9CILI</name>